<evidence type="ECO:0000313" key="2">
    <source>
        <dbReference type="EMBL" id="MDO6670867.1"/>
    </source>
</evidence>
<accession>A0AAP4WW97</accession>
<reference evidence="2" key="1">
    <citation type="submission" date="2023-07" db="EMBL/GenBank/DDBJ databases">
        <title>Genome content predicts the carbon catabolic preferences of heterotrophic bacteria.</title>
        <authorList>
            <person name="Gralka M."/>
        </authorList>
    </citation>
    <scope>NUCLEOTIDE SEQUENCE</scope>
    <source>
        <strain evidence="2">C2R13</strain>
    </source>
</reference>
<dbReference type="Pfam" id="PF04577">
    <property type="entry name" value="Glyco_transf_61"/>
    <property type="match status" value="1"/>
</dbReference>
<dbReference type="RefSeq" id="WP_303592739.1">
    <property type="nucleotide sequence ID" value="NZ_JAUORK010000002.1"/>
</dbReference>
<gene>
    <name evidence="2" type="ORF">Q4535_01930</name>
</gene>
<dbReference type="Proteomes" id="UP001170481">
    <property type="component" value="Unassembled WGS sequence"/>
</dbReference>
<comment type="caution">
    <text evidence="2">The sequence shown here is derived from an EMBL/GenBank/DDBJ whole genome shotgun (WGS) entry which is preliminary data.</text>
</comment>
<sequence length="378" mass="43194">MYSIEYDTFVVPAVDGDFVGDGRSTHGVYPSIINKPIPDYYSHMRGGASWRNQKLQESFIEKNDVELILQGTWVYLGVYLQPFGHFLSESIHRLWYLKQNKDNIQGVIFIPSVHQPELDYSKLPSYVKDVLDFYIDGLDVVFISNLTKVEKLIIPKPGSQLGGDREEWYSTLPRNNFLGESKEVSSDIIDKSKIIISRSKYYDRGRLLGVDYFWALLEDLGFVVISPENYSIGDQLSILKDADVVIWEEGSAMHLLELFKSIKGLHLLISRRGNTHGKYSLGNFLKRVSSSSAIFDAIIEVESSGVQKHNQLSLIKNPKYLKEFLEKHLSVDIAQYNYTSFCLSEYQDLKKLALSKITTRDYLIDASFKLASVRANNE</sequence>
<evidence type="ECO:0000313" key="3">
    <source>
        <dbReference type="Proteomes" id="UP001170481"/>
    </source>
</evidence>
<organism evidence="2 3">
    <name type="scientific">Cobetia amphilecti</name>
    <dbReference type="NCBI Taxonomy" id="1055104"/>
    <lineage>
        <taxon>Bacteria</taxon>
        <taxon>Pseudomonadati</taxon>
        <taxon>Pseudomonadota</taxon>
        <taxon>Gammaproteobacteria</taxon>
        <taxon>Oceanospirillales</taxon>
        <taxon>Halomonadaceae</taxon>
        <taxon>Cobetia</taxon>
    </lineage>
</organism>
<dbReference type="GO" id="GO:0016757">
    <property type="term" value="F:glycosyltransferase activity"/>
    <property type="evidence" value="ECO:0007669"/>
    <property type="project" value="InterPro"/>
</dbReference>
<feature type="domain" description="Glycosyltransferase 61 catalytic" evidence="1">
    <location>
        <begin position="83"/>
        <end position="254"/>
    </location>
</feature>
<dbReference type="InterPro" id="IPR049625">
    <property type="entry name" value="Glyco_transf_61_cat"/>
</dbReference>
<dbReference type="EMBL" id="JAUORK010000002">
    <property type="protein sequence ID" value="MDO6670867.1"/>
    <property type="molecule type" value="Genomic_DNA"/>
</dbReference>
<name>A0AAP4WW97_9GAMM</name>
<proteinExistence type="predicted"/>
<protein>
    <submittedName>
        <fullName evidence="2">Glycosyltransferase 61 family protein</fullName>
    </submittedName>
</protein>
<evidence type="ECO:0000259" key="1">
    <source>
        <dbReference type="Pfam" id="PF04577"/>
    </source>
</evidence>
<dbReference type="AlphaFoldDB" id="A0AAP4WW97"/>